<evidence type="ECO:0000313" key="5">
    <source>
        <dbReference type="EMBL" id="GAB65372.1"/>
    </source>
</evidence>
<feature type="region of interest" description="Disordered" evidence="2">
    <location>
        <begin position="70"/>
        <end position="91"/>
    </location>
</feature>
<dbReference type="GeneID" id="14691843"/>
<accession>K6V895</accession>
<feature type="compositionally biased region" description="Basic and acidic residues" evidence="2">
    <location>
        <begin position="252"/>
        <end position="268"/>
    </location>
</feature>
<organism evidence="5 6">
    <name type="scientific">Plasmodium cynomolgi (strain B)</name>
    <dbReference type="NCBI Taxonomy" id="1120755"/>
    <lineage>
        <taxon>Eukaryota</taxon>
        <taxon>Sar</taxon>
        <taxon>Alveolata</taxon>
        <taxon>Apicomplexa</taxon>
        <taxon>Aconoidasida</taxon>
        <taxon>Haemosporida</taxon>
        <taxon>Plasmodiidae</taxon>
        <taxon>Plasmodium</taxon>
        <taxon>Plasmodium (Plasmodium)</taxon>
    </lineage>
</organism>
<feature type="compositionally biased region" description="Low complexity" evidence="2">
    <location>
        <begin position="281"/>
        <end position="290"/>
    </location>
</feature>
<dbReference type="PhylomeDB" id="K6V895"/>
<gene>
    <name evidence="5" type="ORF">PCYB_061040</name>
</gene>
<reference evidence="5 6" key="1">
    <citation type="journal article" date="2012" name="Nat. Genet.">
        <title>Plasmodium cynomolgi genome sequences provide insight into Plasmodium vivax and the monkey malaria clade.</title>
        <authorList>
            <person name="Tachibana S."/>
            <person name="Sullivan S.A."/>
            <person name="Kawai S."/>
            <person name="Nakamura S."/>
            <person name="Kim H.R."/>
            <person name="Goto N."/>
            <person name="Arisue N."/>
            <person name="Palacpac N.M.Q."/>
            <person name="Honma H."/>
            <person name="Yagi M."/>
            <person name="Tougan T."/>
            <person name="Katakai Y."/>
            <person name="Kaneko O."/>
            <person name="Mita T."/>
            <person name="Kita K."/>
            <person name="Yasutomi Y."/>
            <person name="Sutton P.L."/>
            <person name="Shakhbatyan R."/>
            <person name="Horii T."/>
            <person name="Yasunaga T."/>
            <person name="Barnwell J.W."/>
            <person name="Escalante A.A."/>
            <person name="Carlton J.M."/>
            <person name="Tanabe K."/>
        </authorList>
    </citation>
    <scope>NUCLEOTIDE SEQUENCE [LARGE SCALE GENOMIC DNA]</scope>
    <source>
        <strain evidence="5 6">B</strain>
    </source>
</reference>
<dbReference type="RefSeq" id="XP_004221319.1">
    <property type="nucleotide sequence ID" value="XM_004221271.1"/>
</dbReference>
<keyword evidence="4" id="KW-0732">Signal</keyword>
<keyword evidence="1" id="KW-0175">Coiled coil</keyword>
<dbReference type="KEGG" id="pcy:PCYB_061040"/>
<evidence type="ECO:0000256" key="2">
    <source>
        <dbReference type="SAM" id="MobiDB-lite"/>
    </source>
</evidence>
<dbReference type="Proteomes" id="UP000006319">
    <property type="component" value="Chromosome 6"/>
</dbReference>
<keyword evidence="3" id="KW-0812">Transmembrane</keyword>
<feature type="transmembrane region" description="Helical" evidence="3">
    <location>
        <begin position="525"/>
        <end position="549"/>
    </location>
</feature>
<feature type="compositionally biased region" description="Basic and acidic residues" evidence="2">
    <location>
        <begin position="291"/>
        <end position="329"/>
    </location>
</feature>
<feature type="region of interest" description="Disordered" evidence="2">
    <location>
        <begin position="112"/>
        <end position="268"/>
    </location>
</feature>
<sequence length="610" mass="68400">MQPCKAFLFTFLIWAWEYTKNGALNCNGDNDGAHNQFSVRAARMLYEYDRLQNDAEGSVTSLASANSIFSRSSGGSTGSVLSRSSAGGTGSIYSKSSTKTAFGNDFEGSVGSSTSIDDLKSVASSTSTNSLDTSSERSYDDDASENQSVTDDASDNQSVTDESVTNESVTDESILVDIRDDNSVSSYNSGSTAASARTDVTNGSSSTMSGSVRSSRSSASSSTKSSRSSASGSAKSQKSKYDDTSYEDLESLEEKEAKRAKEKAQRKEILDESTYDMKTAGKYSKGYSNKYNKENRDDDNYEVSREETLNKRLKKLNSEEQEGRKDVMRSSKKGKKSRRSAKREGEFSGYLLKYKNAQRDNANFEVDQNERLFRKVREFNAKDREKMRRTLNKIKKNVKNMNVEDEDELKSQLKSLRKYINFDYDEHSSIDSGSDGSVYSDEDGSSIYVGRRGMAKNGSIERTRNNMDELRSYIDEAMDKNNAEIAHLLVNKIEKYKNKVDKLKEKNRNELKFMNLRHNLKLQKVLLYVPLISLITSVILGILLAQYWMIPVVTAYFVSLFSFAFGTFVSYGIMGKVMFNSSLKVIDYILGRNTREIADYVPHSRRVIMD</sequence>
<feature type="chain" id="PRO_5003898979" description="Pv-fam-d protein" evidence="4">
    <location>
        <begin position="24"/>
        <end position="610"/>
    </location>
</feature>
<keyword evidence="3" id="KW-0472">Membrane</keyword>
<keyword evidence="6" id="KW-1185">Reference proteome</keyword>
<feature type="compositionally biased region" description="Low complexity" evidence="2">
    <location>
        <begin position="201"/>
        <end position="236"/>
    </location>
</feature>
<feature type="compositionally biased region" description="Polar residues" evidence="2">
    <location>
        <begin position="145"/>
        <end position="168"/>
    </location>
</feature>
<evidence type="ECO:0000313" key="6">
    <source>
        <dbReference type="Proteomes" id="UP000006319"/>
    </source>
</evidence>
<feature type="compositionally biased region" description="Basic residues" evidence="2">
    <location>
        <begin position="330"/>
        <end position="341"/>
    </location>
</feature>
<feature type="region of interest" description="Disordered" evidence="2">
    <location>
        <begin position="280"/>
        <end position="344"/>
    </location>
</feature>
<evidence type="ECO:0000256" key="4">
    <source>
        <dbReference type="SAM" id="SignalP"/>
    </source>
</evidence>
<dbReference type="AlphaFoldDB" id="K6V895"/>
<feature type="compositionally biased region" description="Low complexity" evidence="2">
    <location>
        <begin position="124"/>
        <end position="133"/>
    </location>
</feature>
<name>K6V895_PLACD</name>
<feature type="compositionally biased region" description="Polar residues" evidence="2">
    <location>
        <begin position="183"/>
        <end position="200"/>
    </location>
</feature>
<keyword evidence="3" id="KW-1133">Transmembrane helix</keyword>
<feature type="signal peptide" evidence="4">
    <location>
        <begin position="1"/>
        <end position="23"/>
    </location>
</feature>
<evidence type="ECO:0000256" key="3">
    <source>
        <dbReference type="SAM" id="Phobius"/>
    </source>
</evidence>
<evidence type="ECO:0000256" key="1">
    <source>
        <dbReference type="SAM" id="Coils"/>
    </source>
</evidence>
<dbReference type="VEuPathDB" id="PlasmoDB:PCYB_061040"/>
<proteinExistence type="predicted"/>
<feature type="coiled-coil region" evidence="1">
    <location>
        <begin position="460"/>
        <end position="513"/>
    </location>
</feature>
<dbReference type="OrthoDB" id="385778at2759"/>
<dbReference type="EMBL" id="DF157098">
    <property type="protein sequence ID" value="GAB65372.1"/>
    <property type="molecule type" value="Genomic_DNA"/>
</dbReference>
<protein>
    <recommendedName>
        <fullName evidence="7">Pv-fam-d protein</fullName>
    </recommendedName>
</protein>
<evidence type="ECO:0008006" key="7">
    <source>
        <dbReference type="Google" id="ProtNLM"/>
    </source>
</evidence>
<dbReference type="OMA" id="REFNAKD"/>
<feature type="transmembrane region" description="Helical" evidence="3">
    <location>
        <begin position="555"/>
        <end position="574"/>
    </location>
</feature>